<dbReference type="AlphaFoldDB" id="A0A9Q1CRZ4"/>
<dbReference type="InterPro" id="IPR010285">
    <property type="entry name" value="DNA_helicase_pif1-like_DEAD"/>
</dbReference>
<sequence length="224" mass="25222">MGNQLPFGGVSIIAVGDLFQLKPVMDQWIFSDLEQGYGPLTQNLWKQFFTVHELTQIMRQKDDKEFAELLNRLRKGQHTETDIATLRSCAIHNQTEVPPYVPRLYPTNALVNQYNEAAFNSSNTEKVTILAQDFIPGNMTDSMKQQAKNSIPDNPNKTCGLLTTLQVALNSRYEIVCNIDVEDGLKNKVTAIRQQFPLRPASAKTIHKAQGDTATEIVVIWTTQ</sequence>
<dbReference type="Pfam" id="PF05970">
    <property type="entry name" value="PIF1"/>
    <property type="match status" value="1"/>
</dbReference>
<keyword evidence="4" id="KW-1185">Reference proteome</keyword>
<dbReference type="InterPro" id="IPR027417">
    <property type="entry name" value="P-loop_NTPase"/>
</dbReference>
<keyword evidence="1" id="KW-0378">Hydrolase</keyword>
<dbReference type="EMBL" id="JAIZAY010000001">
    <property type="protein sequence ID" value="KAJ8049971.1"/>
    <property type="molecule type" value="Genomic_DNA"/>
</dbReference>
<dbReference type="Gene3D" id="3.40.50.300">
    <property type="entry name" value="P-loop containing nucleotide triphosphate hydrolases"/>
    <property type="match status" value="1"/>
</dbReference>
<evidence type="ECO:0000259" key="2">
    <source>
        <dbReference type="Pfam" id="PF05970"/>
    </source>
</evidence>
<name>A0A9Q1CRZ4_HOLLE</name>
<comment type="catalytic activity">
    <reaction evidence="1">
        <text>ATP + H2O = ADP + phosphate + H(+)</text>
        <dbReference type="Rhea" id="RHEA:13065"/>
        <dbReference type="ChEBI" id="CHEBI:15377"/>
        <dbReference type="ChEBI" id="CHEBI:15378"/>
        <dbReference type="ChEBI" id="CHEBI:30616"/>
        <dbReference type="ChEBI" id="CHEBI:43474"/>
        <dbReference type="ChEBI" id="CHEBI:456216"/>
        <dbReference type="EC" id="5.6.2.3"/>
    </reaction>
</comment>
<proteinExistence type="inferred from homology"/>
<dbReference type="Proteomes" id="UP001152320">
    <property type="component" value="Chromosome 1"/>
</dbReference>
<gene>
    <name evidence="3" type="ORF">HOLleu_02959</name>
</gene>
<dbReference type="PANTHER" id="PTHR47642:SF5">
    <property type="entry name" value="ATP-DEPENDENT DNA HELICASE"/>
    <property type="match status" value="1"/>
</dbReference>
<evidence type="ECO:0000313" key="3">
    <source>
        <dbReference type="EMBL" id="KAJ8049971.1"/>
    </source>
</evidence>
<dbReference type="PANTHER" id="PTHR47642">
    <property type="entry name" value="ATP-DEPENDENT DNA HELICASE"/>
    <property type="match status" value="1"/>
</dbReference>
<comment type="caution">
    <text evidence="3">The sequence shown here is derived from an EMBL/GenBank/DDBJ whole genome shotgun (WGS) entry which is preliminary data.</text>
</comment>
<keyword evidence="1" id="KW-0234">DNA repair</keyword>
<feature type="domain" description="DNA helicase Pif1-like DEAD-box helicase" evidence="2">
    <location>
        <begin position="4"/>
        <end position="81"/>
    </location>
</feature>
<comment type="similarity">
    <text evidence="1">Belongs to the helicase family.</text>
</comment>
<keyword evidence="1" id="KW-0067">ATP-binding</keyword>
<dbReference type="GO" id="GO:0000723">
    <property type="term" value="P:telomere maintenance"/>
    <property type="evidence" value="ECO:0007669"/>
    <property type="project" value="InterPro"/>
</dbReference>
<protein>
    <recommendedName>
        <fullName evidence="1">ATP-dependent DNA helicase</fullName>
        <ecNumber evidence="1">5.6.2.3</ecNumber>
    </recommendedName>
</protein>
<keyword evidence="1" id="KW-0227">DNA damage</keyword>
<dbReference type="GO" id="GO:0005524">
    <property type="term" value="F:ATP binding"/>
    <property type="evidence" value="ECO:0007669"/>
    <property type="project" value="UniProtKB-KW"/>
</dbReference>
<dbReference type="SUPFAM" id="SSF52540">
    <property type="entry name" value="P-loop containing nucleoside triphosphate hydrolases"/>
    <property type="match status" value="1"/>
</dbReference>
<dbReference type="GO" id="GO:0016787">
    <property type="term" value="F:hydrolase activity"/>
    <property type="evidence" value="ECO:0007669"/>
    <property type="project" value="UniProtKB-KW"/>
</dbReference>
<accession>A0A9Q1CRZ4</accession>
<reference evidence="3" key="1">
    <citation type="submission" date="2021-10" db="EMBL/GenBank/DDBJ databases">
        <title>Tropical sea cucumber genome reveals ecological adaptation and Cuvierian tubules defense mechanism.</title>
        <authorList>
            <person name="Chen T."/>
        </authorList>
    </citation>
    <scope>NUCLEOTIDE SEQUENCE</scope>
    <source>
        <strain evidence="3">Nanhai2018</strain>
        <tissue evidence="3">Muscle</tissue>
    </source>
</reference>
<dbReference type="EC" id="5.6.2.3" evidence="1"/>
<dbReference type="GO" id="GO:0006281">
    <property type="term" value="P:DNA repair"/>
    <property type="evidence" value="ECO:0007669"/>
    <property type="project" value="UniProtKB-KW"/>
</dbReference>
<dbReference type="OrthoDB" id="416437at2759"/>
<keyword evidence="1" id="KW-0233">DNA recombination</keyword>
<dbReference type="InterPro" id="IPR051055">
    <property type="entry name" value="PIF1_helicase"/>
</dbReference>
<organism evidence="3 4">
    <name type="scientific">Holothuria leucospilota</name>
    <name type="common">Black long sea cucumber</name>
    <name type="synonym">Mertensiothuria leucospilota</name>
    <dbReference type="NCBI Taxonomy" id="206669"/>
    <lineage>
        <taxon>Eukaryota</taxon>
        <taxon>Metazoa</taxon>
        <taxon>Echinodermata</taxon>
        <taxon>Eleutherozoa</taxon>
        <taxon>Echinozoa</taxon>
        <taxon>Holothuroidea</taxon>
        <taxon>Aspidochirotacea</taxon>
        <taxon>Aspidochirotida</taxon>
        <taxon>Holothuriidae</taxon>
        <taxon>Holothuria</taxon>
    </lineage>
</organism>
<keyword evidence="1 3" id="KW-0347">Helicase</keyword>
<evidence type="ECO:0000256" key="1">
    <source>
        <dbReference type="RuleBase" id="RU363044"/>
    </source>
</evidence>
<comment type="cofactor">
    <cofactor evidence="1">
        <name>Mg(2+)</name>
        <dbReference type="ChEBI" id="CHEBI:18420"/>
    </cofactor>
</comment>
<evidence type="ECO:0000313" key="4">
    <source>
        <dbReference type="Proteomes" id="UP001152320"/>
    </source>
</evidence>
<keyword evidence="1" id="KW-0547">Nucleotide-binding</keyword>
<dbReference type="GO" id="GO:0043139">
    <property type="term" value="F:5'-3' DNA helicase activity"/>
    <property type="evidence" value="ECO:0007669"/>
    <property type="project" value="UniProtKB-EC"/>
</dbReference>
<dbReference type="GO" id="GO:0006310">
    <property type="term" value="P:DNA recombination"/>
    <property type="evidence" value="ECO:0007669"/>
    <property type="project" value="UniProtKB-KW"/>
</dbReference>